<keyword evidence="1" id="KW-0812">Transmembrane</keyword>
<gene>
    <name evidence="2" type="ORF">HGA03_02480</name>
</gene>
<keyword evidence="1" id="KW-1133">Transmembrane helix</keyword>
<dbReference type="InterPro" id="IPR009781">
    <property type="entry name" value="DUF1345"/>
</dbReference>
<keyword evidence="1" id="KW-0472">Membrane</keyword>
<sequence length="224" mass="24092">MPRTDFARATLGSSVAMVLTVVALIPLLDDPEDVGAALVATFVVFYPLYALIYVAWSGTVYSRLGPEELRRVARAEHHASRRWYQRISGANGTAGATITAAVIAVAGTIGIALTPEFRGDVRYLVLGLLTVAGAWAVMVFSFAQSYLRLDATGDTRQVTFPFPEAPRFGDYVTFTVLMSTMAATAAGRATTRAAWRLVRANVLVAFCFNSVLIAMMVSLLFGGI</sequence>
<organism evidence="2 3">
    <name type="scientific">Cellulomonas denverensis</name>
    <dbReference type="NCBI Taxonomy" id="264297"/>
    <lineage>
        <taxon>Bacteria</taxon>
        <taxon>Bacillati</taxon>
        <taxon>Actinomycetota</taxon>
        <taxon>Actinomycetes</taxon>
        <taxon>Micrococcales</taxon>
        <taxon>Cellulomonadaceae</taxon>
        <taxon>Cellulomonas</taxon>
    </lineage>
</organism>
<feature type="transmembrane region" description="Helical" evidence="1">
    <location>
        <begin position="121"/>
        <end position="143"/>
    </location>
</feature>
<comment type="caution">
    <text evidence="2">The sequence shown here is derived from an EMBL/GenBank/DDBJ whole genome shotgun (WGS) entry which is preliminary data.</text>
</comment>
<evidence type="ECO:0000313" key="2">
    <source>
        <dbReference type="EMBL" id="NKY21527.1"/>
    </source>
</evidence>
<proteinExistence type="predicted"/>
<name>A0A7X6KSM8_9CELL</name>
<accession>A0A7X6KSM8</accession>
<dbReference type="Pfam" id="PF07077">
    <property type="entry name" value="DUF1345"/>
    <property type="match status" value="1"/>
</dbReference>
<feature type="transmembrane region" description="Helical" evidence="1">
    <location>
        <begin position="6"/>
        <end position="28"/>
    </location>
</feature>
<dbReference type="AlphaFoldDB" id="A0A7X6KSM8"/>
<dbReference type="EMBL" id="JAAXOX010000001">
    <property type="protein sequence ID" value="NKY21527.1"/>
    <property type="molecule type" value="Genomic_DNA"/>
</dbReference>
<dbReference type="RefSeq" id="WP_168628604.1">
    <property type="nucleotide sequence ID" value="NZ_BONL01000009.1"/>
</dbReference>
<dbReference type="Proteomes" id="UP000581206">
    <property type="component" value="Unassembled WGS sequence"/>
</dbReference>
<evidence type="ECO:0000256" key="1">
    <source>
        <dbReference type="SAM" id="Phobius"/>
    </source>
</evidence>
<protein>
    <submittedName>
        <fullName evidence="2">DUF1345 domain-containing protein</fullName>
    </submittedName>
</protein>
<keyword evidence="3" id="KW-1185">Reference proteome</keyword>
<feature type="transmembrane region" description="Helical" evidence="1">
    <location>
        <begin position="202"/>
        <end position="221"/>
    </location>
</feature>
<evidence type="ECO:0000313" key="3">
    <source>
        <dbReference type="Proteomes" id="UP000581206"/>
    </source>
</evidence>
<feature type="transmembrane region" description="Helical" evidence="1">
    <location>
        <begin position="35"/>
        <end position="56"/>
    </location>
</feature>
<feature type="transmembrane region" description="Helical" evidence="1">
    <location>
        <begin position="94"/>
        <end position="114"/>
    </location>
</feature>
<reference evidence="2 3" key="1">
    <citation type="submission" date="2020-04" db="EMBL/GenBank/DDBJ databases">
        <title>MicrobeNet Type strains.</title>
        <authorList>
            <person name="Nicholson A.C."/>
        </authorList>
    </citation>
    <scope>NUCLEOTIDE SEQUENCE [LARGE SCALE GENOMIC DNA]</scope>
    <source>
        <strain evidence="2 3">ATCC BAA-788</strain>
    </source>
</reference>